<reference evidence="4 5" key="1">
    <citation type="submission" date="2020-06" db="EMBL/GenBank/DDBJ databases">
        <authorList>
            <person name="Li R."/>
            <person name="Bekaert M."/>
        </authorList>
    </citation>
    <scope>NUCLEOTIDE SEQUENCE [LARGE SCALE GENOMIC DNA]</scope>
    <source>
        <strain evidence="5">wild</strain>
    </source>
</reference>
<dbReference type="SUPFAM" id="SSF56672">
    <property type="entry name" value="DNA/RNA polymerases"/>
    <property type="match status" value="1"/>
</dbReference>
<dbReference type="OrthoDB" id="6119952at2759"/>
<dbReference type="Gene3D" id="4.10.60.10">
    <property type="entry name" value="Zinc finger, CCHC-type"/>
    <property type="match status" value="1"/>
</dbReference>
<evidence type="ECO:0000256" key="1">
    <source>
        <dbReference type="PROSITE-ProRule" id="PRU00047"/>
    </source>
</evidence>
<evidence type="ECO:0000259" key="3">
    <source>
        <dbReference type="PROSITE" id="PS50158"/>
    </source>
</evidence>
<accession>A0A6J8AYQ6</accession>
<dbReference type="Gene3D" id="1.10.4020.10">
    <property type="entry name" value="DNA breaking-rejoining enzymes"/>
    <property type="match status" value="1"/>
</dbReference>
<dbReference type="SMART" id="SM00343">
    <property type="entry name" value="ZnF_C2HC"/>
    <property type="match status" value="1"/>
</dbReference>
<dbReference type="InterPro" id="IPR038269">
    <property type="entry name" value="SCAN_sf"/>
</dbReference>
<dbReference type="InterPro" id="IPR012337">
    <property type="entry name" value="RNaseH-like_sf"/>
</dbReference>
<evidence type="ECO:0000313" key="5">
    <source>
        <dbReference type="Proteomes" id="UP000507470"/>
    </source>
</evidence>
<protein>
    <recommendedName>
        <fullName evidence="3">CCHC-type domain-containing protein</fullName>
    </recommendedName>
</protein>
<dbReference type="PANTHER" id="PTHR46888">
    <property type="entry name" value="ZINC KNUCKLE DOMAINCONTAINING PROTEIN-RELATED"/>
    <property type="match status" value="1"/>
</dbReference>
<dbReference type="InterPro" id="IPR043502">
    <property type="entry name" value="DNA/RNA_pol_sf"/>
</dbReference>
<keyword evidence="1" id="KW-0862">Zinc</keyword>
<name>A0A6J8AYQ6_MYTCO</name>
<dbReference type="GO" id="GO:0006259">
    <property type="term" value="P:DNA metabolic process"/>
    <property type="evidence" value="ECO:0007669"/>
    <property type="project" value="UniProtKB-ARBA"/>
</dbReference>
<dbReference type="InterPro" id="IPR001878">
    <property type="entry name" value="Znf_CCHC"/>
</dbReference>
<keyword evidence="1" id="KW-0479">Metal-binding</keyword>
<feature type="domain" description="CCHC-type" evidence="3">
    <location>
        <begin position="225"/>
        <end position="240"/>
    </location>
</feature>
<dbReference type="InterPro" id="IPR003309">
    <property type="entry name" value="SCAN_dom"/>
</dbReference>
<sequence length="841" mass="96489">MEREVRLKELELREKELTQGVVQPQGKSNLKSKLPEFKEGDDPDVFLRSFEKLVVLHKIPKPEWALRLVPLLCGKALEAFSRLSEEDSRDYDKIKTAILSRYELTAEAYREKFRSAGQFSDESFKEFAVRIIGFLRHWIEREAIGTDFDKFVDLVTREQLMVSCSKELKLWIKEQKPKTVDELVDKAEAFQQAHKSSKQQSDNTEQSKHQGKNSQQKGKPETRTCFICKNIGHIATNCPSRTNRSTGDKFKTSKFGLCTQAQQDHKVNDYISGVTVKLPGVSCNGNKVQVHGLDIVKGEINSDKVSVLRDTGCSTVFVHSRFTNPDFLTGQTRDICLADGTVKQCPEVCINVSTPYISGDIITLILDTPFADLIVGNYVNTPVPHSMDEVHVTRGEDIFVSDDAVPCHAVETRSQKKKQDVEDRTIDRTAVQRSSDTPISHSIDFSEVTSEFKICDRKQLIELQKTDETLNKVRSYVGDDHQNHESYFMYYSDLLYRVKLRSSPYHAMCNGLCEKFNGVLKKMLKAYARLKPQTWDEYIPYLLFAYREVPNESTGFSPFELLYGRHIRGPLAVLKEEWEEPSTCQNSVLSYLLETREKMRTMAEYATENEKKAKQRQKLYYDRKSRDRKLEVGQKVLILLPTHTSKLLASWKGPFVVTDKVSPADYKVKVRGKDKVFHVNMLKLWHERVYDNEDNSVPTDIAACLNIISGLSTDDDTDDSEMSTAITPVLKRKESADDVRISQELTDEERQQLKELLSEYDDIFSDVPKVTNIIEHRVVTKTDEPIYKRSYPLPYALREKVKQEIDDMLTAGIVEPSNSPYAFPIVLIKKKDNTLRFCVDY</sequence>
<dbReference type="SUPFAM" id="SSF47353">
    <property type="entry name" value="Retrovirus capsid dimerization domain-like"/>
    <property type="match status" value="1"/>
</dbReference>
<keyword evidence="1" id="KW-0863">Zinc-finger</keyword>
<proteinExistence type="predicted"/>
<dbReference type="Pfam" id="PF02023">
    <property type="entry name" value="SCAN"/>
    <property type="match status" value="1"/>
</dbReference>
<dbReference type="InterPro" id="IPR036875">
    <property type="entry name" value="Znf_CCHC_sf"/>
</dbReference>
<organism evidence="4 5">
    <name type="scientific">Mytilus coruscus</name>
    <name type="common">Sea mussel</name>
    <dbReference type="NCBI Taxonomy" id="42192"/>
    <lineage>
        <taxon>Eukaryota</taxon>
        <taxon>Metazoa</taxon>
        <taxon>Spiralia</taxon>
        <taxon>Lophotrochozoa</taxon>
        <taxon>Mollusca</taxon>
        <taxon>Bivalvia</taxon>
        <taxon>Autobranchia</taxon>
        <taxon>Pteriomorphia</taxon>
        <taxon>Mytilida</taxon>
        <taxon>Mytiloidea</taxon>
        <taxon>Mytilidae</taxon>
        <taxon>Mytilinae</taxon>
        <taxon>Mytilus</taxon>
    </lineage>
</organism>
<dbReference type="SUPFAM" id="SSF57756">
    <property type="entry name" value="Retrovirus zinc finger-like domains"/>
    <property type="match status" value="1"/>
</dbReference>
<gene>
    <name evidence="4" type="ORF">MCOR_11648</name>
</gene>
<dbReference type="PROSITE" id="PS50158">
    <property type="entry name" value="ZF_CCHC"/>
    <property type="match status" value="1"/>
</dbReference>
<feature type="region of interest" description="Disordered" evidence="2">
    <location>
        <begin position="191"/>
        <end position="219"/>
    </location>
</feature>
<evidence type="ECO:0000256" key="2">
    <source>
        <dbReference type="SAM" id="MobiDB-lite"/>
    </source>
</evidence>
<dbReference type="Pfam" id="PF00098">
    <property type="entry name" value="zf-CCHC"/>
    <property type="match status" value="1"/>
</dbReference>
<dbReference type="PANTHER" id="PTHR46888:SF1">
    <property type="entry name" value="RIBONUCLEASE H"/>
    <property type="match status" value="1"/>
</dbReference>
<dbReference type="AlphaFoldDB" id="A0A6J8AYQ6"/>
<dbReference type="Gene3D" id="3.10.10.10">
    <property type="entry name" value="HIV Type 1 Reverse Transcriptase, subunit A, domain 1"/>
    <property type="match status" value="1"/>
</dbReference>
<keyword evidence="5" id="KW-1185">Reference proteome</keyword>
<dbReference type="GO" id="GO:0008270">
    <property type="term" value="F:zinc ion binding"/>
    <property type="evidence" value="ECO:0007669"/>
    <property type="project" value="UniProtKB-KW"/>
</dbReference>
<dbReference type="Proteomes" id="UP000507470">
    <property type="component" value="Unassembled WGS sequence"/>
</dbReference>
<dbReference type="GO" id="GO:0003676">
    <property type="term" value="F:nucleic acid binding"/>
    <property type="evidence" value="ECO:0007669"/>
    <property type="project" value="InterPro"/>
</dbReference>
<dbReference type="Gene3D" id="3.30.420.10">
    <property type="entry name" value="Ribonuclease H-like superfamily/Ribonuclease H"/>
    <property type="match status" value="1"/>
</dbReference>
<dbReference type="EMBL" id="CACVKT020001987">
    <property type="protein sequence ID" value="CAC5374158.1"/>
    <property type="molecule type" value="Genomic_DNA"/>
</dbReference>
<evidence type="ECO:0000313" key="4">
    <source>
        <dbReference type="EMBL" id="CAC5374158.1"/>
    </source>
</evidence>
<dbReference type="InterPro" id="IPR036397">
    <property type="entry name" value="RNaseH_sf"/>
</dbReference>
<dbReference type="SUPFAM" id="SSF53098">
    <property type="entry name" value="Ribonuclease H-like"/>
    <property type="match status" value="1"/>
</dbReference>